<dbReference type="GeneID" id="98660141"/>
<dbReference type="AlphaFoldDB" id="A0AAW4VUY7"/>
<feature type="domain" description="AAA" evidence="5">
    <location>
        <begin position="5"/>
        <end position="185"/>
    </location>
</feature>
<accession>A0AAW4VUY7</accession>
<dbReference type="SUPFAM" id="SSF52540">
    <property type="entry name" value="P-loop containing nucleoside triphosphate hydrolases"/>
    <property type="match status" value="1"/>
</dbReference>
<dbReference type="FunFam" id="3.40.50.300:FF:000285">
    <property type="entry name" value="Sporulation initiation inhibitor Soj"/>
    <property type="match status" value="1"/>
</dbReference>
<organism evidence="6 7">
    <name type="scientific">Agathobaculum butyriciproducens</name>
    <dbReference type="NCBI Taxonomy" id="1628085"/>
    <lineage>
        <taxon>Bacteria</taxon>
        <taxon>Bacillati</taxon>
        <taxon>Bacillota</taxon>
        <taxon>Clostridia</taxon>
        <taxon>Eubacteriales</taxon>
        <taxon>Butyricicoccaceae</taxon>
        <taxon>Agathobaculum</taxon>
    </lineage>
</organism>
<gene>
    <name evidence="6" type="ORF">LKD22_06260</name>
</gene>
<reference evidence="6 7" key="1">
    <citation type="submission" date="2021-10" db="EMBL/GenBank/DDBJ databases">
        <title>Anaerobic single-cell dispensing facilitates the cultivation of human gut bacteria.</title>
        <authorList>
            <person name="Afrizal A."/>
        </authorList>
    </citation>
    <scope>NUCLEOTIDE SEQUENCE [LARGE SCALE GENOMIC DNA]</scope>
    <source>
        <strain evidence="6 7">CLA-AA-H270</strain>
    </source>
</reference>
<protein>
    <recommendedName>
        <fullName evidence="4">Sporulation initiation inhibitor protein Soj</fullName>
    </recommendedName>
</protein>
<dbReference type="InterPro" id="IPR025669">
    <property type="entry name" value="AAA_dom"/>
</dbReference>
<sequence length="275" mass="30001">MEQCRVIAITNQKGGVGKTTTTVNLGVGLAKQGKRVLLIDADPQGSLTISLGERNPDQLSETLSDVMECIINDKSLPENFGLLRSSEGVDLMPANIELSGTEVGLFNVMSREYVLKSYIDLVSKNYDYILIDCMPSLGMMTINALAAADRVIIPSQPSFLSTKGLNQLMHSVAKVKRQINPRLNIDGILLTMVDNRTNNAKAISTALRAAVSDRVRVFDTQIPFSVRAAESAQEGQSIFAYDKGGKVAAAYEAVTKEVLEHESKERHRSRSDGVR</sequence>
<dbReference type="Pfam" id="PF13614">
    <property type="entry name" value="AAA_31"/>
    <property type="match status" value="1"/>
</dbReference>
<dbReference type="InterPro" id="IPR027417">
    <property type="entry name" value="P-loop_NTPase"/>
</dbReference>
<evidence type="ECO:0000256" key="1">
    <source>
        <dbReference type="ARBA" id="ARBA00006976"/>
    </source>
</evidence>
<evidence type="ECO:0000256" key="2">
    <source>
        <dbReference type="ARBA" id="ARBA00049360"/>
    </source>
</evidence>
<dbReference type="EMBL" id="JAJEPX010000014">
    <property type="protein sequence ID" value="MCC2176727.1"/>
    <property type="molecule type" value="Genomic_DNA"/>
</dbReference>
<dbReference type="RefSeq" id="WP_227600582.1">
    <property type="nucleotide sequence ID" value="NZ_DBEZDI010000079.1"/>
</dbReference>
<name>A0AAW4VUY7_9FIRM</name>
<proteinExistence type="inferred from homology"/>
<comment type="similarity">
    <text evidence="1">Belongs to the ParA family.</text>
</comment>
<dbReference type="CDD" id="cd02042">
    <property type="entry name" value="ParAB_family"/>
    <property type="match status" value="1"/>
</dbReference>
<comment type="subunit">
    <text evidence="3">Dimerizes in the presence of ATP but not ADP; ATP-binding is required for double-stranded (ds)DNA-binding. Interacts with DnaA.</text>
</comment>
<evidence type="ECO:0000313" key="6">
    <source>
        <dbReference type="EMBL" id="MCC2176727.1"/>
    </source>
</evidence>
<comment type="catalytic activity">
    <reaction evidence="2">
        <text>ATP + H2O = ADP + phosphate + H(+)</text>
        <dbReference type="Rhea" id="RHEA:13065"/>
        <dbReference type="ChEBI" id="CHEBI:15377"/>
        <dbReference type="ChEBI" id="CHEBI:15378"/>
        <dbReference type="ChEBI" id="CHEBI:30616"/>
        <dbReference type="ChEBI" id="CHEBI:43474"/>
        <dbReference type="ChEBI" id="CHEBI:456216"/>
    </reaction>
</comment>
<evidence type="ECO:0000256" key="3">
    <source>
        <dbReference type="ARBA" id="ARBA00062323"/>
    </source>
</evidence>
<comment type="caution">
    <text evidence="6">The sequence shown here is derived from an EMBL/GenBank/DDBJ whole genome shotgun (WGS) entry which is preliminary data.</text>
</comment>
<dbReference type="Proteomes" id="UP001298753">
    <property type="component" value="Unassembled WGS sequence"/>
</dbReference>
<dbReference type="PANTHER" id="PTHR13696:SF99">
    <property type="entry name" value="COBYRINIC ACID AC-DIAMIDE SYNTHASE"/>
    <property type="match status" value="1"/>
</dbReference>
<evidence type="ECO:0000259" key="5">
    <source>
        <dbReference type="Pfam" id="PF13614"/>
    </source>
</evidence>
<keyword evidence="7" id="KW-1185">Reference proteome</keyword>
<evidence type="ECO:0000256" key="4">
    <source>
        <dbReference type="ARBA" id="ARBA00071824"/>
    </source>
</evidence>
<evidence type="ECO:0000313" key="7">
    <source>
        <dbReference type="Proteomes" id="UP001298753"/>
    </source>
</evidence>
<dbReference type="Gene3D" id="3.40.50.300">
    <property type="entry name" value="P-loop containing nucleotide triphosphate hydrolases"/>
    <property type="match status" value="1"/>
</dbReference>
<dbReference type="InterPro" id="IPR050678">
    <property type="entry name" value="DNA_Partitioning_ATPase"/>
</dbReference>
<dbReference type="PANTHER" id="PTHR13696">
    <property type="entry name" value="P-LOOP CONTAINING NUCLEOSIDE TRIPHOSPHATE HYDROLASE"/>
    <property type="match status" value="1"/>
</dbReference>